<dbReference type="Pfam" id="PF14572">
    <property type="entry name" value="Pribosyl_synth"/>
    <property type="match status" value="1"/>
</dbReference>
<dbReference type="GO" id="GO:0006015">
    <property type="term" value="P:5-phosphoribose 1-diphosphate biosynthetic process"/>
    <property type="evidence" value="ECO:0007669"/>
    <property type="project" value="TreeGrafter"/>
</dbReference>
<dbReference type="GO" id="GO:0009156">
    <property type="term" value="P:ribonucleoside monophosphate biosynthetic process"/>
    <property type="evidence" value="ECO:0007669"/>
    <property type="project" value="InterPro"/>
</dbReference>
<evidence type="ECO:0000313" key="13">
    <source>
        <dbReference type="Proteomes" id="UP000236893"/>
    </source>
</evidence>
<dbReference type="GO" id="GO:0016301">
    <property type="term" value="F:kinase activity"/>
    <property type="evidence" value="ECO:0007669"/>
    <property type="project" value="UniProtKB-KW"/>
</dbReference>
<dbReference type="PROSITE" id="PS00114">
    <property type="entry name" value="PRPP_SYNTHASE"/>
    <property type="match status" value="1"/>
</dbReference>
<organism evidence="12 13">
    <name type="scientific">Solitalea longa</name>
    <dbReference type="NCBI Taxonomy" id="2079460"/>
    <lineage>
        <taxon>Bacteria</taxon>
        <taxon>Pseudomonadati</taxon>
        <taxon>Bacteroidota</taxon>
        <taxon>Sphingobacteriia</taxon>
        <taxon>Sphingobacteriales</taxon>
        <taxon>Sphingobacteriaceae</taxon>
        <taxon>Solitalea</taxon>
    </lineage>
</organism>
<dbReference type="AlphaFoldDB" id="A0A2S4ZYK4"/>
<evidence type="ECO:0000313" key="12">
    <source>
        <dbReference type="EMBL" id="POY34963.1"/>
    </source>
</evidence>
<name>A0A2S4ZYK4_9SPHI</name>
<dbReference type="InterPro" id="IPR029057">
    <property type="entry name" value="PRTase-like"/>
</dbReference>
<dbReference type="NCBIfam" id="TIGR01251">
    <property type="entry name" value="ribP_PPkin"/>
    <property type="match status" value="1"/>
</dbReference>
<dbReference type="Proteomes" id="UP000236893">
    <property type="component" value="Unassembled WGS sequence"/>
</dbReference>
<keyword evidence="7 12" id="KW-0418">Kinase</keyword>
<dbReference type="GO" id="GO:0005737">
    <property type="term" value="C:cytoplasm"/>
    <property type="evidence" value="ECO:0007669"/>
    <property type="project" value="TreeGrafter"/>
</dbReference>
<accession>A0A2S4ZYK4</accession>
<gene>
    <name evidence="12" type="ORF">C3K47_17830</name>
</gene>
<comment type="catalytic activity">
    <reaction evidence="10">
        <text>D-ribose 5-phosphate + ATP = 5-phospho-alpha-D-ribose 1-diphosphate + AMP + H(+)</text>
        <dbReference type="Rhea" id="RHEA:15609"/>
        <dbReference type="ChEBI" id="CHEBI:15378"/>
        <dbReference type="ChEBI" id="CHEBI:30616"/>
        <dbReference type="ChEBI" id="CHEBI:58017"/>
        <dbReference type="ChEBI" id="CHEBI:78346"/>
        <dbReference type="ChEBI" id="CHEBI:456215"/>
        <dbReference type="EC" id="2.7.6.1"/>
    </reaction>
</comment>
<evidence type="ECO:0000256" key="3">
    <source>
        <dbReference type="ARBA" id="ARBA00022679"/>
    </source>
</evidence>
<dbReference type="RefSeq" id="WP_103790524.1">
    <property type="nucleotide sequence ID" value="NZ_PQVF01000016.1"/>
</dbReference>
<evidence type="ECO:0000256" key="8">
    <source>
        <dbReference type="ARBA" id="ARBA00022840"/>
    </source>
</evidence>
<keyword evidence="3 12" id="KW-0808">Transferase</keyword>
<evidence type="ECO:0000256" key="6">
    <source>
        <dbReference type="ARBA" id="ARBA00022741"/>
    </source>
</evidence>
<sequence length="323" mass="34698">MPSRFNPVKLFAGSASSGLADQIAQASARELGDITVSRFSDGEFQPIYNESVRGCDVFLIQSTFAPSDNLMELLLMIDAAKRASAHYITAVIPYFGLARQDRKDKPRVAIGAKLAANLLAAAGAHRIMTMDLHAAQIQGFFDIPVDHLDASVIMVPYIKSLKLPNLVIASPDMGGTARARVFAKALNAEVVICDKQRKRANEIESMSVIGDVKGADIVLVDDICDTAGTLTKAAALLKEKGANSVRAVCTHGVLSGKAYENIENSVLEELIICDTIPLTRASEKIKVLSVADLFSKAIANVYEHGSISDLFRMGDGVQTTVKF</sequence>
<dbReference type="InterPro" id="IPR000836">
    <property type="entry name" value="PRTase_dom"/>
</dbReference>
<evidence type="ECO:0000256" key="10">
    <source>
        <dbReference type="ARBA" id="ARBA00049535"/>
    </source>
</evidence>
<dbReference type="InterPro" id="IPR005946">
    <property type="entry name" value="Rib-P_diPkinase"/>
</dbReference>
<feature type="domain" description="Ribose-phosphate pyrophosphokinase N-terminal" evidence="11">
    <location>
        <begin position="8"/>
        <end position="123"/>
    </location>
</feature>
<keyword evidence="9" id="KW-0460">Magnesium</keyword>
<evidence type="ECO:0000256" key="9">
    <source>
        <dbReference type="ARBA" id="ARBA00022842"/>
    </source>
</evidence>
<dbReference type="InterPro" id="IPR029099">
    <property type="entry name" value="Pribosyltran_N"/>
</dbReference>
<evidence type="ECO:0000256" key="1">
    <source>
        <dbReference type="ARBA" id="ARBA00013247"/>
    </source>
</evidence>
<dbReference type="Pfam" id="PF13793">
    <property type="entry name" value="Pribosyltran_N"/>
    <property type="match status" value="1"/>
</dbReference>
<evidence type="ECO:0000256" key="7">
    <source>
        <dbReference type="ARBA" id="ARBA00022777"/>
    </source>
</evidence>
<dbReference type="GO" id="GO:0005524">
    <property type="term" value="F:ATP binding"/>
    <property type="evidence" value="ECO:0007669"/>
    <property type="project" value="UniProtKB-KW"/>
</dbReference>
<reference evidence="12 13" key="1">
    <citation type="submission" date="2018-01" db="EMBL/GenBank/DDBJ databases">
        <authorList>
            <person name="Gaut B.S."/>
            <person name="Morton B.R."/>
            <person name="Clegg M.T."/>
            <person name="Duvall M.R."/>
        </authorList>
    </citation>
    <scope>NUCLEOTIDE SEQUENCE [LARGE SCALE GENOMIC DNA]</scope>
    <source>
        <strain evidence="12 13">HR-AV</strain>
    </source>
</reference>
<proteinExistence type="predicted"/>
<dbReference type="GO" id="GO:0004749">
    <property type="term" value="F:ribose phosphate diphosphokinase activity"/>
    <property type="evidence" value="ECO:0007669"/>
    <property type="project" value="UniProtKB-EC"/>
</dbReference>
<keyword evidence="8" id="KW-0067">ATP-binding</keyword>
<protein>
    <recommendedName>
        <fullName evidence="1">ribose-phosphate diphosphokinase</fullName>
        <ecNumber evidence="1">2.7.6.1</ecNumber>
    </recommendedName>
</protein>
<dbReference type="EMBL" id="PQVF01000016">
    <property type="protein sequence ID" value="POY34963.1"/>
    <property type="molecule type" value="Genomic_DNA"/>
</dbReference>
<dbReference type="NCBIfam" id="NF002320">
    <property type="entry name" value="PRK01259.1"/>
    <property type="match status" value="1"/>
</dbReference>
<keyword evidence="2" id="KW-0963">Cytoplasm</keyword>
<evidence type="ECO:0000256" key="2">
    <source>
        <dbReference type="ARBA" id="ARBA00022490"/>
    </source>
</evidence>
<dbReference type="GO" id="GO:0000287">
    <property type="term" value="F:magnesium ion binding"/>
    <property type="evidence" value="ECO:0007669"/>
    <property type="project" value="InterPro"/>
</dbReference>
<dbReference type="GO" id="GO:0002189">
    <property type="term" value="C:ribose phosphate diphosphokinase complex"/>
    <property type="evidence" value="ECO:0007669"/>
    <property type="project" value="TreeGrafter"/>
</dbReference>
<dbReference type="SMART" id="SM01400">
    <property type="entry name" value="Pribosyltran_N"/>
    <property type="match status" value="1"/>
</dbReference>
<dbReference type="CDD" id="cd06223">
    <property type="entry name" value="PRTases_typeI"/>
    <property type="match status" value="1"/>
</dbReference>
<keyword evidence="4" id="KW-0479">Metal-binding</keyword>
<keyword evidence="6" id="KW-0547">Nucleotide-binding</keyword>
<dbReference type="FunFam" id="3.40.50.2020:FF:000007">
    <property type="entry name" value="Ribose-phosphate pyrophosphokinase"/>
    <property type="match status" value="1"/>
</dbReference>
<keyword evidence="13" id="KW-1185">Reference proteome</keyword>
<dbReference type="InterPro" id="IPR000842">
    <property type="entry name" value="PRib_PP_synth_CS"/>
</dbReference>
<dbReference type="GO" id="GO:0006164">
    <property type="term" value="P:purine nucleotide biosynthetic process"/>
    <property type="evidence" value="ECO:0007669"/>
    <property type="project" value="TreeGrafter"/>
</dbReference>
<evidence type="ECO:0000256" key="5">
    <source>
        <dbReference type="ARBA" id="ARBA00022727"/>
    </source>
</evidence>
<dbReference type="FunFam" id="3.40.50.2020:FF:000002">
    <property type="entry name" value="Ribose-phosphate pyrophosphokinase"/>
    <property type="match status" value="1"/>
</dbReference>
<comment type="caution">
    <text evidence="12">The sequence shown here is derived from an EMBL/GenBank/DDBJ whole genome shotgun (WGS) entry which is preliminary data.</text>
</comment>
<keyword evidence="5" id="KW-0545">Nucleotide biosynthesis</keyword>
<dbReference type="SUPFAM" id="SSF53271">
    <property type="entry name" value="PRTase-like"/>
    <property type="match status" value="1"/>
</dbReference>
<evidence type="ECO:0000259" key="11">
    <source>
        <dbReference type="Pfam" id="PF13793"/>
    </source>
</evidence>
<evidence type="ECO:0000256" key="4">
    <source>
        <dbReference type="ARBA" id="ARBA00022723"/>
    </source>
</evidence>
<dbReference type="PANTHER" id="PTHR10210">
    <property type="entry name" value="RIBOSE-PHOSPHATE DIPHOSPHOKINASE FAMILY MEMBER"/>
    <property type="match status" value="1"/>
</dbReference>
<dbReference type="OrthoDB" id="9777067at2"/>
<dbReference type="Gene3D" id="3.40.50.2020">
    <property type="match status" value="2"/>
</dbReference>
<dbReference type="EC" id="2.7.6.1" evidence="1"/>
<dbReference type="PANTHER" id="PTHR10210:SF41">
    <property type="entry name" value="RIBOSE-PHOSPHATE PYROPHOSPHOKINASE 1, CHLOROPLASTIC"/>
    <property type="match status" value="1"/>
</dbReference>